<dbReference type="GO" id="GO:0005868">
    <property type="term" value="C:cytoplasmic dynein complex"/>
    <property type="evidence" value="ECO:0007669"/>
    <property type="project" value="TreeGrafter"/>
</dbReference>
<keyword evidence="1" id="KW-0243">Dynein</keyword>
<dbReference type="SMART" id="SM01375">
    <property type="entry name" value="Dynein_light"/>
    <property type="match status" value="1"/>
</dbReference>
<dbReference type="InParanoid" id="A0A024GLF8"/>
<dbReference type="Pfam" id="PF01221">
    <property type="entry name" value="Dynein_light"/>
    <property type="match status" value="1"/>
</dbReference>
<organism evidence="2 3">
    <name type="scientific">Albugo candida</name>
    <dbReference type="NCBI Taxonomy" id="65357"/>
    <lineage>
        <taxon>Eukaryota</taxon>
        <taxon>Sar</taxon>
        <taxon>Stramenopiles</taxon>
        <taxon>Oomycota</taxon>
        <taxon>Peronosporomycetes</taxon>
        <taxon>Albuginales</taxon>
        <taxon>Albuginaceae</taxon>
        <taxon>Albugo</taxon>
    </lineage>
</organism>
<dbReference type="SUPFAM" id="SSF54648">
    <property type="entry name" value="DLC"/>
    <property type="match status" value="1"/>
</dbReference>
<comment type="caution">
    <text evidence="2">The sequence shown here is derived from an EMBL/GenBank/DDBJ whole genome shotgun (WGS) entry which is preliminary data.</text>
</comment>
<dbReference type="InterPro" id="IPR037177">
    <property type="entry name" value="DLC_sf"/>
</dbReference>
<keyword evidence="1" id="KW-0505">Motor protein</keyword>
<dbReference type="OrthoDB" id="10033309at2759"/>
<reference evidence="2 3" key="1">
    <citation type="submission" date="2012-05" db="EMBL/GenBank/DDBJ databases">
        <title>Recombination and specialization in a pathogen metapopulation.</title>
        <authorList>
            <person name="Gardiner A."/>
            <person name="Kemen E."/>
            <person name="Schultz-Larsen T."/>
            <person name="MacLean D."/>
            <person name="Van Oosterhout C."/>
            <person name="Jones J.D.G."/>
        </authorList>
    </citation>
    <scope>NUCLEOTIDE SEQUENCE [LARGE SCALE GENOMIC DNA]</scope>
    <source>
        <strain evidence="2 3">Ac Nc2</strain>
    </source>
</reference>
<evidence type="ECO:0000256" key="1">
    <source>
        <dbReference type="RuleBase" id="RU365010"/>
    </source>
</evidence>
<proteinExistence type="inferred from homology"/>
<dbReference type="CDD" id="cd21450">
    <property type="entry name" value="DLC-like_DYNLL1-like"/>
    <property type="match status" value="1"/>
</dbReference>
<dbReference type="PANTHER" id="PTHR11886:SF35">
    <property type="entry name" value="DYNEIN LIGHT CHAIN"/>
    <property type="match status" value="1"/>
</dbReference>
<dbReference type="InterPro" id="IPR001372">
    <property type="entry name" value="Dynein_light_chain_typ-1/2"/>
</dbReference>
<dbReference type="Proteomes" id="UP000053237">
    <property type="component" value="Unassembled WGS sequence"/>
</dbReference>
<protein>
    <recommendedName>
        <fullName evidence="1">Dynein light chain</fullName>
    </recommendedName>
</protein>
<dbReference type="Gene3D" id="3.30.740.10">
    <property type="entry name" value="Protein Inhibitor Of Neuronal Nitric Oxide Synthase"/>
    <property type="match status" value="1"/>
</dbReference>
<dbReference type="STRING" id="65357.A0A024GLF8"/>
<accession>A0A024GLF8</accession>
<evidence type="ECO:0000313" key="2">
    <source>
        <dbReference type="EMBL" id="CCI47177.1"/>
    </source>
</evidence>
<dbReference type="GO" id="GO:0045505">
    <property type="term" value="F:dynein intermediate chain binding"/>
    <property type="evidence" value="ECO:0007669"/>
    <property type="project" value="TreeGrafter"/>
</dbReference>
<keyword evidence="3" id="KW-1185">Reference proteome</keyword>
<dbReference type="PANTHER" id="PTHR11886">
    <property type="entry name" value="DYNEIN LIGHT CHAIN"/>
    <property type="match status" value="1"/>
</dbReference>
<name>A0A024GLF8_9STRA</name>
<dbReference type="EMBL" id="CAIX01000155">
    <property type="protein sequence ID" value="CCI47177.1"/>
    <property type="molecule type" value="Genomic_DNA"/>
</dbReference>
<comment type="subcellular location">
    <subcellularLocation>
        <location evidence="1">Cytoplasm</location>
        <location evidence="1">Cytoskeleton</location>
    </subcellularLocation>
</comment>
<keyword evidence="1" id="KW-0963">Cytoplasm</keyword>
<keyword evidence="1" id="KW-0493">Microtubule</keyword>
<dbReference type="GO" id="GO:0005874">
    <property type="term" value="C:microtubule"/>
    <property type="evidence" value="ECO:0007669"/>
    <property type="project" value="UniProtKB-KW"/>
</dbReference>
<keyword evidence="1" id="KW-0206">Cytoskeleton</keyword>
<dbReference type="AlphaFoldDB" id="A0A024GLF8"/>
<comment type="similarity">
    <text evidence="1">Belongs to the dynein light chain family.</text>
</comment>
<dbReference type="GO" id="GO:0007017">
    <property type="term" value="P:microtubule-based process"/>
    <property type="evidence" value="ECO:0007669"/>
    <property type="project" value="InterPro"/>
</dbReference>
<sequence length="114" mass="12677">MASVDASTNISLIPTDDVSGLQVSPVKISILRLELTTAMKDDAISQFCTIYRAASVVIEKDLASELKKYFDKTYGHTWQCIVGKGFGCSIAYDTQYLLFFKANQHNVLLFKSVE</sequence>
<gene>
    <name evidence="2" type="ORF">BN9_081550</name>
</gene>
<evidence type="ECO:0000313" key="3">
    <source>
        <dbReference type="Proteomes" id="UP000053237"/>
    </source>
</evidence>
<dbReference type="FunFam" id="3.30.740.10:FF:000006">
    <property type="entry name" value="Dynein light chain"/>
    <property type="match status" value="1"/>
</dbReference>